<comment type="caution">
    <text evidence="2">The sequence shown here is derived from an EMBL/GenBank/DDBJ whole genome shotgun (WGS) entry which is preliminary data.</text>
</comment>
<dbReference type="SUPFAM" id="SSF49899">
    <property type="entry name" value="Concanavalin A-like lectins/glucanases"/>
    <property type="match status" value="1"/>
</dbReference>
<dbReference type="AlphaFoldDB" id="A0AAN8Q3K5"/>
<proteinExistence type="predicted"/>
<dbReference type="GO" id="GO:0043161">
    <property type="term" value="P:proteasome-mediated ubiquitin-dependent protein catabolic process"/>
    <property type="evidence" value="ECO:0007669"/>
    <property type="project" value="TreeGrafter"/>
</dbReference>
<dbReference type="GO" id="GO:0019005">
    <property type="term" value="C:SCF ubiquitin ligase complex"/>
    <property type="evidence" value="ECO:0007669"/>
    <property type="project" value="TreeGrafter"/>
</dbReference>
<gene>
    <name evidence="2" type="ORF">J4Q44_G00391980</name>
</gene>
<evidence type="ECO:0000256" key="1">
    <source>
        <dbReference type="SAM" id="MobiDB-lite"/>
    </source>
</evidence>
<protein>
    <submittedName>
        <fullName evidence="2">Uncharacterized protein</fullName>
    </submittedName>
</protein>
<name>A0AAN8Q3K5_9TELE</name>
<dbReference type="PANTHER" id="PTHR12245">
    <property type="entry name" value="SPRY DOMAIN CONTAINING SOCS BOX PROTEIN"/>
    <property type="match status" value="1"/>
</dbReference>
<sequence>MQGEPCRGTPGREGCRQESDLCPPPHPVPEHVLLVLDRDAGTLGYVVDDCFLGVAFKDLPRGVELFPAVSSVRDEASIRLCYLNGATRRASCTVGSLRSVHPCVHGERERLRQTDCLCLFLFSATSCPA</sequence>
<dbReference type="InterPro" id="IPR050672">
    <property type="entry name" value="FBXO45-Fsn/SPSB_families"/>
</dbReference>
<evidence type="ECO:0000313" key="2">
    <source>
        <dbReference type="EMBL" id="KAK6276810.1"/>
    </source>
</evidence>
<accession>A0AAN8Q3K5</accession>
<evidence type="ECO:0000313" key="3">
    <source>
        <dbReference type="Proteomes" id="UP001356427"/>
    </source>
</evidence>
<dbReference type="PANTHER" id="PTHR12245:SF15">
    <property type="entry name" value="SPRY DOMAIN-CONTAINING SOCS BOX PROTEIN 2-LIKE ISOFORM X1"/>
    <property type="match status" value="1"/>
</dbReference>
<dbReference type="Gene3D" id="2.60.120.920">
    <property type="match status" value="1"/>
</dbReference>
<reference evidence="2 3" key="1">
    <citation type="submission" date="2021-04" db="EMBL/GenBank/DDBJ databases">
        <authorList>
            <person name="De Guttry C."/>
            <person name="Zahm M."/>
            <person name="Klopp C."/>
            <person name="Cabau C."/>
            <person name="Louis A."/>
            <person name="Berthelot C."/>
            <person name="Parey E."/>
            <person name="Roest Crollius H."/>
            <person name="Montfort J."/>
            <person name="Robinson-Rechavi M."/>
            <person name="Bucao C."/>
            <person name="Bouchez O."/>
            <person name="Gislard M."/>
            <person name="Lluch J."/>
            <person name="Milhes M."/>
            <person name="Lampietro C."/>
            <person name="Lopez Roques C."/>
            <person name="Donnadieu C."/>
            <person name="Braasch I."/>
            <person name="Desvignes T."/>
            <person name="Postlethwait J."/>
            <person name="Bobe J."/>
            <person name="Wedekind C."/>
            <person name="Guiguen Y."/>
        </authorList>
    </citation>
    <scope>NUCLEOTIDE SEQUENCE [LARGE SCALE GENOMIC DNA]</scope>
    <source>
        <strain evidence="2">Cs_M1</strain>
        <tissue evidence="2">Blood</tissue>
    </source>
</reference>
<dbReference type="InterPro" id="IPR013320">
    <property type="entry name" value="ConA-like_dom_sf"/>
</dbReference>
<feature type="region of interest" description="Disordered" evidence="1">
    <location>
        <begin position="1"/>
        <end position="22"/>
    </location>
</feature>
<dbReference type="EMBL" id="JAGTTL010001695">
    <property type="protein sequence ID" value="KAK6276810.1"/>
    <property type="molecule type" value="Genomic_DNA"/>
</dbReference>
<dbReference type="InterPro" id="IPR043136">
    <property type="entry name" value="B30.2/SPRY_sf"/>
</dbReference>
<keyword evidence="3" id="KW-1185">Reference proteome</keyword>
<organism evidence="2 3">
    <name type="scientific">Coregonus suidteri</name>
    <dbReference type="NCBI Taxonomy" id="861788"/>
    <lineage>
        <taxon>Eukaryota</taxon>
        <taxon>Metazoa</taxon>
        <taxon>Chordata</taxon>
        <taxon>Craniata</taxon>
        <taxon>Vertebrata</taxon>
        <taxon>Euteleostomi</taxon>
        <taxon>Actinopterygii</taxon>
        <taxon>Neopterygii</taxon>
        <taxon>Teleostei</taxon>
        <taxon>Protacanthopterygii</taxon>
        <taxon>Salmoniformes</taxon>
        <taxon>Salmonidae</taxon>
        <taxon>Coregoninae</taxon>
        <taxon>Coregonus</taxon>
    </lineage>
</organism>
<dbReference type="Proteomes" id="UP001356427">
    <property type="component" value="Unassembled WGS sequence"/>
</dbReference>